<dbReference type="AlphaFoldDB" id="A0AAR2LT39"/>
<feature type="coiled-coil region" evidence="1">
    <location>
        <begin position="650"/>
        <end position="684"/>
    </location>
</feature>
<proteinExistence type="predicted"/>
<feature type="compositionally biased region" description="Basic and acidic residues" evidence="2">
    <location>
        <begin position="733"/>
        <end position="758"/>
    </location>
</feature>
<keyword evidence="4" id="KW-1185">Reference proteome</keyword>
<feature type="coiled-coil region" evidence="1">
    <location>
        <begin position="101"/>
        <end position="163"/>
    </location>
</feature>
<name>A0AAR2LT39_PYGNA</name>
<evidence type="ECO:0000313" key="4">
    <source>
        <dbReference type="Proteomes" id="UP001501920"/>
    </source>
</evidence>
<sequence length="782" mass="90700">MEQQLQEHNENQRLVEEDSEKLKARLAEWQIHAKKACMVDAIQSQISALQDESVCPAVSWVQTHTLFILTSLHTLLQDTVNGLQAAGMEVSEEKGGVSGTIQDLCQQHWKIQAELKRLKAEKEQLEEREAQAGELQDSLEAMRQELEHQKLQITERKAEMENTVKLQLEKMKTDLESARTAEVVLRLEMETRQAEWIIKLEKAKEKERELTEKVREREKQVEQWRERNLEEEESKREWLRQIEEGLQRGAEEERERIRVEIEEYKEQVRQHAHTIVAMEKQVSTAQQRERELEEERDSLTQQLAEALSRLEEDKPSIAHEESKEQQQLEQTVTSLRASLEESQKEVVRQGEVITSLSRDLAHVHARLSDLTGELSEQQKMELETHKALVVDQRMQLSMLTQKLTMTSQLLEQKDEEQKMLREKLTETEKDLKSKTEDQEYTSLVPVLRMQQTKDASLMVSPSDLTPQSSKGKSHRCEAMIRQQRETLAEMRARIRAVEQKWPSKLLGQQVEPVMQDRMKTHRPQRLQAQRGSISHVSGFAFPEALSEAALERTARLDMSDALELSERTYVDLARELCEALELSQGQLSGCVPLKHLPPAERERLASLRQDDLELFRNRLALQNSQSQNTHLLLQQSQREIHTLRESQAVGQQLQAELDSVHTELEAVKQESAALRQALQLTQTQLQSHRDQCSTKNRKALSMERMDVRSGRIGHHNCVPNDSYEKVTVLKRRQQQDRRRRREAEVDTLKSEPGHKEQAECKMAAQLTSMPQRQQSIELTEAH</sequence>
<reference evidence="3 4" key="1">
    <citation type="submission" date="2020-10" db="EMBL/GenBank/DDBJ databases">
        <title>Pygocentrus nattereri (red-bellied piranha) genome, fPygNat1, primary haplotype.</title>
        <authorList>
            <person name="Myers G."/>
            <person name="Meyer A."/>
            <person name="Karagic N."/>
            <person name="Pippel M."/>
            <person name="Winkler S."/>
            <person name="Tracey A."/>
            <person name="Wood J."/>
            <person name="Formenti G."/>
            <person name="Howe K."/>
            <person name="Fedrigo O."/>
            <person name="Jarvis E.D."/>
        </authorList>
    </citation>
    <scope>NUCLEOTIDE SEQUENCE [LARGE SCALE GENOMIC DNA]</scope>
</reference>
<keyword evidence="1" id="KW-0175">Coiled coil</keyword>
<evidence type="ECO:0000256" key="2">
    <source>
        <dbReference type="SAM" id="MobiDB-lite"/>
    </source>
</evidence>
<organism evidence="3 4">
    <name type="scientific">Pygocentrus nattereri</name>
    <name type="common">Red-bellied piranha</name>
    <dbReference type="NCBI Taxonomy" id="42514"/>
    <lineage>
        <taxon>Eukaryota</taxon>
        <taxon>Metazoa</taxon>
        <taxon>Chordata</taxon>
        <taxon>Craniata</taxon>
        <taxon>Vertebrata</taxon>
        <taxon>Euteleostomi</taxon>
        <taxon>Actinopterygii</taxon>
        <taxon>Neopterygii</taxon>
        <taxon>Teleostei</taxon>
        <taxon>Ostariophysi</taxon>
        <taxon>Characiformes</taxon>
        <taxon>Characoidei</taxon>
        <taxon>Pygocentrus</taxon>
    </lineage>
</organism>
<evidence type="ECO:0000313" key="3">
    <source>
        <dbReference type="Ensembl" id="ENSPNAP00000077822.1"/>
    </source>
</evidence>
<reference evidence="3" key="2">
    <citation type="submission" date="2025-08" db="UniProtKB">
        <authorList>
            <consortium name="Ensembl"/>
        </authorList>
    </citation>
    <scope>IDENTIFICATION</scope>
</reference>
<feature type="region of interest" description="Disordered" evidence="2">
    <location>
        <begin position="729"/>
        <end position="758"/>
    </location>
</feature>
<reference evidence="3" key="3">
    <citation type="submission" date="2025-09" db="UniProtKB">
        <authorList>
            <consortium name="Ensembl"/>
        </authorList>
    </citation>
    <scope>IDENTIFICATION</scope>
</reference>
<feature type="coiled-coil region" evidence="1">
    <location>
        <begin position="410"/>
        <end position="437"/>
    </location>
</feature>
<accession>A0AAR2LT39</accession>
<evidence type="ECO:0000256" key="1">
    <source>
        <dbReference type="SAM" id="Coils"/>
    </source>
</evidence>
<protein>
    <submittedName>
        <fullName evidence="3">Uncharacterized protein</fullName>
    </submittedName>
</protein>
<feature type="coiled-coil region" evidence="1">
    <location>
        <begin position="193"/>
        <end position="345"/>
    </location>
</feature>
<dbReference type="Ensembl" id="ENSPNAT00000067902.1">
    <property type="protein sequence ID" value="ENSPNAP00000077822.1"/>
    <property type="gene ID" value="ENSPNAG00000036423.1"/>
</dbReference>
<dbReference type="Proteomes" id="UP001501920">
    <property type="component" value="Chromosome 28"/>
</dbReference>